<proteinExistence type="predicted"/>
<sequence>MLDDTPTHDEHDETPDDDTASGSSPSYEQTPLPFDPGELPAGFDPLIVHPIVATGETGAIERPGDDRPAWVIGIFFAAFCALISGLVTVAITRDDPATTGSTADADAPTNVEAPAADESASDTPAGDTTVDETPVEIEQGPAETPIDAQPTDSAPADDHSLDDPRLPDLGFASIDGTAFAIESGCATHLPLAPADSDTQVSSYFFRTDSGEQRVIDRRFGELDAEGARLTGVDAEFVSVDDLGSNGAFVATFRDADGNTVDVAVNPGAEHDSDCSDSIVTNEPAQFAFPYTQIVMFVCADGSQGSDLFAAGTASEGGRFTAQANGDDTVTLTYRSDTGEAEYVDPAALSFESEGRLGYSGVVSNGVDSLDITVDFEIARAAPCTAADLA</sequence>
<organism evidence="3 4">
    <name type="scientific">Ilumatobacter coccineus (strain NBRC 103263 / KCTC 29153 / YM16-304)</name>
    <dbReference type="NCBI Taxonomy" id="1313172"/>
    <lineage>
        <taxon>Bacteria</taxon>
        <taxon>Bacillati</taxon>
        <taxon>Actinomycetota</taxon>
        <taxon>Acidimicrobiia</taxon>
        <taxon>Acidimicrobiales</taxon>
        <taxon>Ilumatobacteraceae</taxon>
        <taxon>Ilumatobacter</taxon>
    </lineage>
</organism>
<dbReference type="Proteomes" id="UP000011863">
    <property type="component" value="Chromosome"/>
</dbReference>
<feature type="compositionally biased region" description="Basic and acidic residues" evidence="1">
    <location>
        <begin position="1"/>
        <end position="11"/>
    </location>
</feature>
<accession>A0A6C7EAS6</accession>
<dbReference type="OrthoDB" id="9848424at2"/>
<dbReference type="RefSeq" id="WP_015441472.1">
    <property type="nucleotide sequence ID" value="NC_020520.1"/>
</dbReference>
<evidence type="ECO:0000256" key="1">
    <source>
        <dbReference type="SAM" id="MobiDB-lite"/>
    </source>
</evidence>
<keyword evidence="2" id="KW-0812">Transmembrane</keyword>
<dbReference type="EMBL" id="AP012057">
    <property type="protein sequence ID" value="BAN02225.1"/>
    <property type="molecule type" value="Genomic_DNA"/>
</dbReference>
<evidence type="ECO:0000313" key="4">
    <source>
        <dbReference type="Proteomes" id="UP000011863"/>
    </source>
</evidence>
<keyword evidence="4" id="KW-1185">Reference proteome</keyword>
<feature type="compositionally biased region" description="Polar residues" evidence="1">
    <location>
        <begin position="20"/>
        <end position="29"/>
    </location>
</feature>
<feature type="transmembrane region" description="Helical" evidence="2">
    <location>
        <begin position="69"/>
        <end position="91"/>
    </location>
</feature>
<feature type="compositionally biased region" description="Basic and acidic residues" evidence="1">
    <location>
        <begin position="156"/>
        <end position="166"/>
    </location>
</feature>
<dbReference type="KEGG" id="aym:YM304_19110"/>
<feature type="region of interest" description="Disordered" evidence="1">
    <location>
        <begin position="1"/>
        <end position="41"/>
    </location>
</feature>
<dbReference type="AlphaFoldDB" id="A0A6C7EAS6"/>
<keyword evidence="2" id="KW-1133">Transmembrane helix</keyword>
<evidence type="ECO:0000313" key="3">
    <source>
        <dbReference type="EMBL" id="BAN02225.1"/>
    </source>
</evidence>
<evidence type="ECO:0000256" key="2">
    <source>
        <dbReference type="SAM" id="Phobius"/>
    </source>
</evidence>
<reference evidence="3 4" key="1">
    <citation type="journal article" date="2013" name="Int. J. Syst. Evol. Microbiol.">
        <title>Ilumatobacter nonamiense sp. nov. and Ilumatobacter coccineum sp. nov., isolated from seashore sand.</title>
        <authorList>
            <person name="Matsumoto A."/>
            <person name="Kasai H."/>
            <person name="Matsuo Y."/>
            <person name="Shizuri Y."/>
            <person name="Ichikawa N."/>
            <person name="Fujita N."/>
            <person name="Omura S."/>
            <person name="Takahashi Y."/>
        </authorList>
    </citation>
    <scope>NUCLEOTIDE SEQUENCE [LARGE SCALE GENOMIC DNA]</scope>
    <source>
        <strain evidence="4">NBRC 103263 / KCTC 29153 / YM16-304</strain>
    </source>
</reference>
<keyword evidence="2" id="KW-0472">Membrane</keyword>
<name>A0A6C7EAS6_ILUCY</name>
<gene>
    <name evidence="3" type="ORF">YM304_19110</name>
</gene>
<protein>
    <submittedName>
        <fullName evidence="3">Uncharacterized protein</fullName>
    </submittedName>
</protein>
<feature type="region of interest" description="Disordered" evidence="1">
    <location>
        <begin position="98"/>
        <end position="167"/>
    </location>
</feature>